<proteinExistence type="predicted"/>
<gene>
    <name evidence="2" type="ORF">ECRASSUSDP1_LOCUS25552</name>
</gene>
<evidence type="ECO:0000256" key="1">
    <source>
        <dbReference type="SAM" id="MobiDB-lite"/>
    </source>
</evidence>
<organism evidence="2 3">
    <name type="scientific">Euplotes crassus</name>
    <dbReference type="NCBI Taxonomy" id="5936"/>
    <lineage>
        <taxon>Eukaryota</taxon>
        <taxon>Sar</taxon>
        <taxon>Alveolata</taxon>
        <taxon>Ciliophora</taxon>
        <taxon>Intramacronucleata</taxon>
        <taxon>Spirotrichea</taxon>
        <taxon>Hypotrichia</taxon>
        <taxon>Euplotida</taxon>
        <taxon>Euplotidae</taxon>
        <taxon>Moneuplotes</taxon>
    </lineage>
</organism>
<name>A0AAD1Y3I0_EUPCR</name>
<sequence length="254" mass="28910">MYSTLQSQALMIPQLPELLVLVPMITQPVPMMNCGLYQVPNFSEGCMGVYPSYSYPLSEVVQSYPVPPNLAWGSRQIQRSQSSFHSVPQKAKPTFTNCDSSQDEGKISDKKTEQRKRIKQVFKPRFIKEADELHKKLVCMSKLSKKILTASNKVPLSEGQIPVKQRARYIGVSKNGKNWQSLIVIDTKKVYLGTYKTQIEAAVMFDFHTILIKGEKAKVNNDYTAAQILDMVKNFKENDHEFNPHQYLKSNTSI</sequence>
<evidence type="ECO:0008006" key="4">
    <source>
        <dbReference type="Google" id="ProtNLM"/>
    </source>
</evidence>
<feature type="region of interest" description="Disordered" evidence="1">
    <location>
        <begin position="82"/>
        <end position="112"/>
    </location>
</feature>
<accession>A0AAD1Y3I0</accession>
<dbReference type="EMBL" id="CAMPGE010026339">
    <property type="protein sequence ID" value="CAI2384033.1"/>
    <property type="molecule type" value="Genomic_DNA"/>
</dbReference>
<dbReference type="InterPro" id="IPR036955">
    <property type="entry name" value="AP2/ERF_dom_sf"/>
</dbReference>
<dbReference type="Gene3D" id="3.30.730.10">
    <property type="entry name" value="AP2/ERF domain"/>
    <property type="match status" value="1"/>
</dbReference>
<dbReference type="GO" id="GO:0003700">
    <property type="term" value="F:DNA-binding transcription factor activity"/>
    <property type="evidence" value="ECO:0007669"/>
    <property type="project" value="InterPro"/>
</dbReference>
<dbReference type="InterPro" id="IPR016177">
    <property type="entry name" value="DNA-bd_dom_sf"/>
</dbReference>
<evidence type="ECO:0000313" key="2">
    <source>
        <dbReference type="EMBL" id="CAI2384033.1"/>
    </source>
</evidence>
<protein>
    <recommendedName>
        <fullName evidence="4">AP2/ERF domain-containing protein</fullName>
    </recommendedName>
</protein>
<feature type="compositionally biased region" description="Basic and acidic residues" evidence="1">
    <location>
        <begin position="103"/>
        <end position="112"/>
    </location>
</feature>
<dbReference type="GO" id="GO:0003677">
    <property type="term" value="F:DNA binding"/>
    <property type="evidence" value="ECO:0007669"/>
    <property type="project" value="InterPro"/>
</dbReference>
<dbReference type="Proteomes" id="UP001295684">
    <property type="component" value="Unassembled WGS sequence"/>
</dbReference>
<keyword evidence="3" id="KW-1185">Reference proteome</keyword>
<evidence type="ECO:0000313" key="3">
    <source>
        <dbReference type="Proteomes" id="UP001295684"/>
    </source>
</evidence>
<dbReference type="SUPFAM" id="SSF54171">
    <property type="entry name" value="DNA-binding domain"/>
    <property type="match status" value="1"/>
</dbReference>
<comment type="caution">
    <text evidence="2">The sequence shown here is derived from an EMBL/GenBank/DDBJ whole genome shotgun (WGS) entry which is preliminary data.</text>
</comment>
<reference evidence="2" key="1">
    <citation type="submission" date="2023-07" db="EMBL/GenBank/DDBJ databases">
        <authorList>
            <consortium name="AG Swart"/>
            <person name="Singh M."/>
            <person name="Singh A."/>
            <person name="Seah K."/>
            <person name="Emmerich C."/>
        </authorList>
    </citation>
    <scope>NUCLEOTIDE SEQUENCE</scope>
    <source>
        <strain evidence="2">DP1</strain>
    </source>
</reference>
<dbReference type="AlphaFoldDB" id="A0AAD1Y3I0"/>